<comment type="caution">
    <text evidence="1">The sequence shown here is derived from an EMBL/GenBank/DDBJ whole genome shotgun (WGS) entry which is preliminary data.</text>
</comment>
<keyword evidence="2" id="KW-1185">Reference proteome</keyword>
<sequence>MLPEVNGIASGLTDCILRQADVSAVILGIAVGDLHYDKASVDEGIESASCGRAGGKNSIDSEIVPCCEVSTWGHQQPTL</sequence>
<accession>A0A3S5AGZ4</accession>
<reference evidence="1" key="1">
    <citation type="submission" date="2018-11" db="EMBL/GenBank/DDBJ databases">
        <authorList>
            <consortium name="Pathogen Informatics"/>
        </authorList>
    </citation>
    <scope>NUCLEOTIDE SEQUENCE</scope>
</reference>
<evidence type="ECO:0000313" key="1">
    <source>
        <dbReference type="EMBL" id="VEL16216.1"/>
    </source>
</evidence>
<dbReference type="AlphaFoldDB" id="A0A3S5AGZ4"/>
<dbReference type="Proteomes" id="UP000784294">
    <property type="component" value="Unassembled WGS sequence"/>
</dbReference>
<evidence type="ECO:0000313" key="2">
    <source>
        <dbReference type="Proteomes" id="UP000784294"/>
    </source>
</evidence>
<dbReference type="EMBL" id="CAAALY010027586">
    <property type="protein sequence ID" value="VEL16216.1"/>
    <property type="molecule type" value="Genomic_DNA"/>
</dbReference>
<protein>
    <submittedName>
        <fullName evidence="1">Uncharacterized protein</fullName>
    </submittedName>
</protein>
<gene>
    <name evidence="1" type="ORF">PXEA_LOCUS9656</name>
</gene>
<proteinExistence type="predicted"/>
<organism evidence="1 2">
    <name type="scientific">Protopolystoma xenopodis</name>
    <dbReference type="NCBI Taxonomy" id="117903"/>
    <lineage>
        <taxon>Eukaryota</taxon>
        <taxon>Metazoa</taxon>
        <taxon>Spiralia</taxon>
        <taxon>Lophotrochozoa</taxon>
        <taxon>Platyhelminthes</taxon>
        <taxon>Monogenea</taxon>
        <taxon>Polyopisthocotylea</taxon>
        <taxon>Polystomatidea</taxon>
        <taxon>Polystomatidae</taxon>
        <taxon>Protopolystoma</taxon>
    </lineage>
</organism>
<name>A0A3S5AGZ4_9PLAT</name>